<evidence type="ECO:0000256" key="1">
    <source>
        <dbReference type="ARBA" id="ARBA00004229"/>
    </source>
</evidence>
<feature type="region of interest" description="Disordered" evidence="10">
    <location>
        <begin position="1"/>
        <end position="45"/>
    </location>
</feature>
<keyword evidence="13" id="KW-1185">Reference proteome</keyword>
<gene>
    <name evidence="12" type="ORF">C2E20_1849</name>
</gene>
<dbReference type="Pfam" id="PF00355">
    <property type="entry name" value="Rieske"/>
    <property type="match status" value="1"/>
</dbReference>
<feature type="region of interest" description="Disordered" evidence="10">
    <location>
        <begin position="158"/>
        <end position="188"/>
    </location>
</feature>
<dbReference type="Pfam" id="PF08417">
    <property type="entry name" value="PaO"/>
    <property type="match status" value="1"/>
</dbReference>
<evidence type="ECO:0000256" key="7">
    <source>
        <dbReference type="ARBA" id="ARBA00023004"/>
    </source>
</evidence>
<accession>A0A2P6VLJ6</accession>
<dbReference type="EMBL" id="LHPF02000003">
    <property type="protein sequence ID" value="PSC74971.1"/>
    <property type="molecule type" value="Genomic_DNA"/>
</dbReference>
<evidence type="ECO:0000256" key="6">
    <source>
        <dbReference type="ARBA" id="ARBA00022946"/>
    </source>
</evidence>
<comment type="subcellular location">
    <subcellularLocation>
        <location evidence="1">Plastid</location>
        <location evidence="1">Chloroplast</location>
    </subcellularLocation>
</comment>
<evidence type="ECO:0000313" key="12">
    <source>
        <dbReference type="EMBL" id="PSC74971.1"/>
    </source>
</evidence>
<feature type="region of interest" description="Disordered" evidence="10">
    <location>
        <begin position="597"/>
        <end position="638"/>
    </location>
</feature>
<evidence type="ECO:0000256" key="2">
    <source>
        <dbReference type="ARBA" id="ARBA00022528"/>
    </source>
</evidence>
<organism evidence="12 13">
    <name type="scientific">Micractinium conductrix</name>
    <dbReference type="NCBI Taxonomy" id="554055"/>
    <lineage>
        <taxon>Eukaryota</taxon>
        <taxon>Viridiplantae</taxon>
        <taxon>Chlorophyta</taxon>
        <taxon>core chlorophytes</taxon>
        <taxon>Trebouxiophyceae</taxon>
        <taxon>Chlorellales</taxon>
        <taxon>Chlorellaceae</taxon>
        <taxon>Chlorella clade</taxon>
        <taxon>Micractinium</taxon>
    </lineage>
</organism>
<dbReference type="SUPFAM" id="SSF50022">
    <property type="entry name" value="ISP domain"/>
    <property type="match status" value="1"/>
</dbReference>
<reference evidence="12 13" key="1">
    <citation type="journal article" date="2018" name="Plant J.">
        <title>Genome sequences of Chlorella sorokiniana UTEX 1602 and Micractinium conductrix SAG 241.80: implications to maltose excretion by a green alga.</title>
        <authorList>
            <person name="Arriola M.B."/>
            <person name="Velmurugan N."/>
            <person name="Zhang Y."/>
            <person name="Plunkett M.H."/>
            <person name="Hondzo H."/>
            <person name="Barney B.M."/>
        </authorList>
    </citation>
    <scope>NUCLEOTIDE SEQUENCE [LARGE SCALE GENOMIC DNA]</scope>
    <source>
        <strain evidence="12 13">SAG 241.80</strain>
    </source>
</reference>
<dbReference type="AlphaFoldDB" id="A0A2P6VLJ6"/>
<evidence type="ECO:0000256" key="10">
    <source>
        <dbReference type="SAM" id="MobiDB-lite"/>
    </source>
</evidence>
<dbReference type="GO" id="GO:0009507">
    <property type="term" value="C:chloroplast"/>
    <property type="evidence" value="ECO:0007669"/>
    <property type="project" value="UniProtKB-SubCell"/>
</dbReference>
<dbReference type="InterPro" id="IPR017941">
    <property type="entry name" value="Rieske_2Fe-2S"/>
</dbReference>
<feature type="compositionally biased region" description="Low complexity" evidence="10">
    <location>
        <begin position="158"/>
        <end position="174"/>
    </location>
</feature>
<protein>
    <submittedName>
        <fullName evidence="12">Chlorophyllide a oxygenase</fullName>
    </submittedName>
</protein>
<feature type="compositionally biased region" description="Basic residues" evidence="10">
    <location>
        <begin position="22"/>
        <end position="31"/>
    </location>
</feature>
<name>A0A2P6VLJ6_9CHLO</name>
<feature type="region of interest" description="Disordered" evidence="10">
    <location>
        <begin position="563"/>
        <end position="584"/>
    </location>
</feature>
<dbReference type="Gene3D" id="3.90.380.10">
    <property type="entry name" value="Naphthalene 1,2-dioxygenase Alpha Subunit, Chain A, domain 1"/>
    <property type="match status" value="1"/>
</dbReference>
<dbReference type="SUPFAM" id="SSF55961">
    <property type="entry name" value="Bet v1-like"/>
    <property type="match status" value="1"/>
</dbReference>
<comment type="caution">
    <text evidence="12">The sequence shown here is derived from an EMBL/GenBank/DDBJ whole genome shotgun (WGS) entry which is preliminary data.</text>
</comment>
<dbReference type="PROSITE" id="PS51296">
    <property type="entry name" value="RIESKE"/>
    <property type="match status" value="1"/>
</dbReference>
<sequence>MASAAAAVPSGLRAVAPPAACQRRRPARRARANSQREPALESATAGPMDVLRNDLHYIEELDLAAREAHDEVVAVLNPIAGEAMQRQLEEQIAGLQHELAAAHTQIHRSEERLRDSVQNLTDLEGSVRAAFGGDGQLAAASWDAAGAAAAAAAAQAATPQAGPAAEPAPQVQRAQQRRRRGGRDSGLSSTLAIPEQLRDFWFPVEFSASLEEDKMVPFELFGQMWVLFRDQSSVAACVHDECAHRACPLSLGRVVDGQVECAYHGWRFDAGGGCTKMPSTTFCKGIKVQSLPVVEAGGLVWVWPGSQEAHAAAGPPPATLAAPPEGFQVHAELVLDVPVEHGLLLENLLDLAHAPFTHTTTFAKGWPVPDVVRFNAAQLLGGNWEPYPIDMEFGPPCMVLSTIGLNSPGKIERGARAASCKNHLHQLHVCLPSSEGRTRLLYRMSLDFLHWTKALPGIDKFWAGIAGQVLGEDLVLVQGQQDRMQRGADVWANPVSYDKLGVRYRRWRNSVASGDPSARQQAEDGLQPMSAGEGVLGTAAEAVSGVAAAAAKVLRGRGASALEGTEMPPKFADEYPESGEWVERQPQGSVMFSEEEMKAVGEGDEGGRGLEARAEQSDHAFDDEYPDRQKMEAALHRK</sequence>
<dbReference type="GO" id="GO:0051537">
    <property type="term" value="F:2 iron, 2 sulfur cluster binding"/>
    <property type="evidence" value="ECO:0007669"/>
    <property type="project" value="UniProtKB-KW"/>
</dbReference>
<dbReference type="PANTHER" id="PTHR21266:SF19">
    <property type="entry name" value="CHLOROPHYLLIDE A OXYGENASE, CHLOROPLASTIC"/>
    <property type="match status" value="1"/>
</dbReference>
<keyword evidence="4" id="KW-0001">2Fe-2S</keyword>
<keyword evidence="7" id="KW-0408">Iron</keyword>
<dbReference type="InterPro" id="IPR013626">
    <property type="entry name" value="PaO"/>
</dbReference>
<dbReference type="STRING" id="554055.A0A2P6VLJ6"/>
<feature type="coiled-coil region" evidence="9">
    <location>
        <begin position="85"/>
        <end position="112"/>
    </location>
</feature>
<evidence type="ECO:0000256" key="3">
    <source>
        <dbReference type="ARBA" id="ARBA00022640"/>
    </source>
</evidence>
<dbReference type="Gene3D" id="2.102.10.10">
    <property type="entry name" value="Rieske [2Fe-2S] iron-sulphur domain"/>
    <property type="match status" value="1"/>
</dbReference>
<dbReference type="PANTHER" id="PTHR21266">
    <property type="entry name" value="IRON-SULFUR DOMAIN CONTAINING PROTEIN"/>
    <property type="match status" value="1"/>
</dbReference>
<keyword evidence="5" id="KW-0479">Metal-binding</keyword>
<dbReference type="OrthoDB" id="426882at2759"/>
<keyword evidence="2" id="KW-0150">Chloroplast</keyword>
<dbReference type="InterPro" id="IPR050584">
    <property type="entry name" value="Cholesterol_7-desaturase"/>
</dbReference>
<proteinExistence type="predicted"/>
<evidence type="ECO:0000256" key="5">
    <source>
        <dbReference type="ARBA" id="ARBA00022723"/>
    </source>
</evidence>
<evidence type="ECO:0000259" key="11">
    <source>
        <dbReference type="PROSITE" id="PS51296"/>
    </source>
</evidence>
<keyword evidence="3" id="KW-0934">Plastid</keyword>
<dbReference type="InterPro" id="IPR036922">
    <property type="entry name" value="Rieske_2Fe-2S_sf"/>
</dbReference>
<evidence type="ECO:0000256" key="8">
    <source>
        <dbReference type="ARBA" id="ARBA00023014"/>
    </source>
</evidence>
<keyword evidence="8" id="KW-0411">Iron-sulfur</keyword>
<evidence type="ECO:0000256" key="4">
    <source>
        <dbReference type="ARBA" id="ARBA00022714"/>
    </source>
</evidence>
<dbReference type="GO" id="GO:0010277">
    <property type="term" value="F:chlorophyllide a oxygenase activity"/>
    <property type="evidence" value="ECO:0007669"/>
    <property type="project" value="InterPro"/>
</dbReference>
<dbReference type="GO" id="GO:0046872">
    <property type="term" value="F:metal ion binding"/>
    <property type="evidence" value="ECO:0007669"/>
    <property type="project" value="UniProtKB-KW"/>
</dbReference>
<evidence type="ECO:0000313" key="13">
    <source>
        <dbReference type="Proteomes" id="UP000239649"/>
    </source>
</evidence>
<keyword evidence="6" id="KW-0809">Transit peptide</keyword>
<dbReference type="Proteomes" id="UP000239649">
    <property type="component" value="Unassembled WGS sequence"/>
</dbReference>
<feature type="domain" description="Rieske" evidence="11">
    <location>
        <begin position="201"/>
        <end position="302"/>
    </location>
</feature>
<keyword evidence="9" id="KW-0175">Coiled coil</keyword>
<evidence type="ECO:0000256" key="9">
    <source>
        <dbReference type="SAM" id="Coils"/>
    </source>
</evidence>